<keyword evidence="4" id="KW-1185">Reference proteome</keyword>
<feature type="transmembrane region" description="Helical" evidence="2">
    <location>
        <begin position="12"/>
        <end position="34"/>
    </location>
</feature>
<dbReference type="Proteomes" id="UP000271162">
    <property type="component" value="Unassembled WGS sequence"/>
</dbReference>
<reference evidence="3 4" key="2">
    <citation type="submission" date="2018-11" db="EMBL/GenBank/DDBJ databases">
        <authorList>
            <consortium name="Pathogen Informatics"/>
        </authorList>
    </citation>
    <scope>NUCLEOTIDE SEQUENCE [LARGE SCALE GENOMIC DNA]</scope>
</reference>
<reference evidence="5" key="1">
    <citation type="submission" date="2017-02" db="UniProtKB">
        <authorList>
            <consortium name="WormBaseParasite"/>
        </authorList>
    </citation>
    <scope>IDENTIFICATION</scope>
</reference>
<feature type="region of interest" description="Disordered" evidence="1">
    <location>
        <begin position="48"/>
        <end position="69"/>
    </location>
</feature>
<evidence type="ECO:0000313" key="4">
    <source>
        <dbReference type="Proteomes" id="UP000271162"/>
    </source>
</evidence>
<dbReference type="WBParaSite" id="NBR_0001290501-mRNA-1">
    <property type="protein sequence ID" value="NBR_0001290501-mRNA-1"/>
    <property type="gene ID" value="NBR_0001290501"/>
</dbReference>
<evidence type="ECO:0000313" key="5">
    <source>
        <dbReference type="WBParaSite" id="NBR_0001290501-mRNA-1"/>
    </source>
</evidence>
<evidence type="ECO:0000256" key="2">
    <source>
        <dbReference type="SAM" id="Phobius"/>
    </source>
</evidence>
<name>A0A0N4Y9D5_NIPBR</name>
<feature type="compositionally biased region" description="Low complexity" evidence="1">
    <location>
        <begin position="48"/>
        <end position="62"/>
    </location>
</feature>
<protein>
    <submittedName>
        <fullName evidence="5">Secreted protein</fullName>
    </submittedName>
</protein>
<proteinExistence type="predicted"/>
<accession>A0A0N4Y9D5</accession>
<sequence>MIHEKPAPCCSAAFGVRFCITAVLLLLRISLLWLPNWILLLQSVRSCSRWSNSRSSNGSSARRPCRSLM</sequence>
<dbReference type="AlphaFoldDB" id="A0A0N4Y9D5"/>
<organism evidence="5">
    <name type="scientific">Nippostrongylus brasiliensis</name>
    <name type="common">Rat hookworm</name>
    <dbReference type="NCBI Taxonomy" id="27835"/>
    <lineage>
        <taxon>Eukaryota</taxon>
        <taxon>Metazoa</taxon>
        <taxon>Ecdysozoa</taxon>
        <taxon>Nematoda</taxon>
        <taxon>Chromadorea</taxon>
        <taxon>Rhabditida</taxon>
        <taxon>Rhabditina</taxon>
        <taxon>Rhabditomorpha</taxon>
        <taxon>Strongyloidea</taxon>
        <taxon>Heligmosomidae</taxon>
        <taxon>Nippostrongylus</taxon>
    </lineage>
</organism>
<keyword evidence="2" id="KW-1133">Transmembrane helix</keyword>
<evidence type="ECO:0000313" key="3">
    <source>
        <dbReference type="EMBL" id="VDL76495.1"/>
    </source>
</evidence>
<keyword evidence="2" id="KW-0812">Transmembrane</keyword>
<dbReference type="EMBL" id="UYSL01020887">
    <property type="protein sequence ID" value="VDL76495.1"/>
    <property type="molecule type" value="Genomic_DNA"/>
</dbReference>
<evidence type="ECO:0000256" key="1">
    <source>
        <dbReference type="SAM" id="MobiDB-lite"/>
    </source>
</evidence>
<keyword evidence="2" id="KW-0472">Membrane</keyword>
<gene>
    <name evidence="3" type="ORF">NBR_LOCUS12906</name>
</gene>